<dbReference type="Pfam" id="PF07669">
    <property type="entry name" value="Eco57I"/>
    <property type="match status" value="1"/>
</dbReference>
<dbReference type="InterPro" id="IPR002052">
    <property type="entry name" value="DNA_methylase_N6_adenine_CS"/>
</dbReference>
<evidence type="ECO:0000256" key="3">
    <source>
        <dbReference type="ARBA" id="ARBA00022679"/>
    </source>
</evidence>
<evidence type="ECO:0000259" key="6">
    <source>
        <dbReference type="Pfam" id="PF07669"/>
    </source>
</evidence>
<dbReference type="Gene3D" id="3.40.50.150">
    <property type="entry name" value="Vaccinia Virus protein VP39"/>
    <property type="match status" value="1"/>
</dbReference>
<dbReference type="GO" id="GO:0009007">
    <property type="term" value="F:site-specific DNA-methyltransferase (adenine-specific) activity"/>
    <property type="evidence" value="ECO:0007669"/>
    <property type="project" value="UniProtKB-EC"/>
</dbReference>
<dbReference type="GO" id="GO:0004519">
    <property type="term" value="F:endonuclease activity"/>
    <property type="evidence" value="ECO:0007669"/>
    <property type="project" value="UniProtKB-KW"/>
</dbReference>
<keyword evidence="4" id="KW-0949">S-adenosyl-L-methionine</keyword>
<keyword evidence="7" id="KW-0255">Endonuclease</keyword>
<dbReference type="SUPFAM" id="SSF53335">
    <property type="entry name" value="S-adenosyl-L-methionine-dependent methyltransferases"/>
    <property type="match status" value="1"/>
</dbReference>
<dbReference type="PROSITE" id="PS00092">
    <property type="entry name" value="N6_MTASE"/>
    <property type="match status" value="1"/>
</dbReference>
<comment type="catalytic activity">
    <reaction evidence="5">
        <text>a 2'-deoxyadenosine in DNA + S-adenosyl-L-methionine = an N(6)-methyl-2'-deoxyadenosine in DNA + S-adenosyl-L-homocysteine + H(+)</text>
        <dbReference type="Rhea" id="RHEA:15197"/>
        <dbReference type="Rhea" id="RHEA-COMP:12418"/>
        <dbReference type="Rhea" id="RHEA-COMP:12419"/>
        <dbReference type="ChEBI" id="CHEBI:15378"/>
        <dbReference type="ChEBI" id="CHEBI:57856"/>
        <dbReference type="ChEBI" id="CHEBI:59789"/>
        <dbReference type="ChEBI" id="CHEBI:90615"/>
        <dbReference type="ChEBI" id="CHEBI:90616"/>
        <dbReference type="EC" id="2.1.1.72"/>
    </reaction>
</comment>
<evidence type="ECO:0000256" key="5">
    <source>
        <dbReference type="ARBA" id="ARBA00047942"/>
    </source>
</evidence>
<dbReference type="AlphaFoldDB" id="A0A552DDN1"/>
<dbReference type="GO" id="GO:0006304">
    <property type="term" value="P:DNA modification"/>
    <property type="evidence" value="ECO:0007669"/>
    <property type="project" value="InterPro"/>
</dbReference>
<dbReference type="PANTHER" id="PTHR33841">
    <property type="entry name" value="DNA METHYLTRANSFERASE YEEA-RELATED"/>
    <property type="match status" value="1"/>
</dbReference>
<dbReference type="EC" id="2.1.1.72" evidence="1"/>
<name>A0A552DDN1_MICAE</name>
<dbReference type="InterPro" id="IPR011639">
    <property type="entry name" value="MethylTrfase_TaqI-like_dom"/>
</dbReference>
<keyword evidence="2" id="KW-0489">Methyltransferase</keyword>
<dbReference type="InterPro" id="IPR029063">
    <property type="entry name" value="SAM-dependent_MTases_sf"/>
</dbReference>
<dbReference type="GO" id="GO:0003676">
    <property type="term" value="F:nucleic acid binding"/>
    <property type="evidence" value="ECO:0007669"/>
    <property type="project" value="InterPro"/>
</dbReference>
<proteinExistence type="predicted"/>
<dbReference type="PRINTS" id="PR00507">
    <property type="entry name" value="N12N6MTFRASE"/>
</dbReference>
<evidence type="ECO:0000256" key="4">
    <source>
        <dbReference type="ARBA" id="ARBA00022691"/>
    </source>
</evidence>
<gene>
    <name evidence="7" type="ORF">EWV80_17985</name>
</gene>
<comment type="caution">
    <text evidence="7">The sequence shown here is derived from an EMBL/GenBank/DDBJ whole genome shotgun (WGS) entry which is preliminary data.</text>
</comment>
<dbReference type="GO" id="GO:0032259">
    <property type="term" value="P:methylation"/>
    <property type="evidence" value="ECO:0007669"/>
    <property type="project" value="UniProtKB-KW"/>
</dbReference>
<feature type="domain" description="Type II methyltransferase M.TaqI-like" evidence="6">
    <location>
        <begin position="488"/>
        <end position="776"/>
    </location>
</feature>
<evidence type="ECO:0000313" key="8">
    <source>
        <dbReference type="Proteomes" id="UP000320551"/>
    </source>
</evidence>
<sequence length="831" mass="95154">MPERLLQLDDLRSLTGPDRVASLFGRLGYNAEAQPLNLEDLQLTFRSAEAVYDAHLIADQGDGGLQVLLFQLQPEEWSSPSVASSRMKAIASQVGRRDTEFLLLATKDYNQLMLVNPRKSFDDKMNLKASIRKLLIDRTNPTAYDLDRLEAIAVRGKSPQELYKAQCEAFDVEKLTKAFYRGYKQLFDKVQQGVKRHNNHPYFDDPDHLHQFSQRLLGRLMFLYFLQKKEFLAGDRRFLTTQYQRLRTDPEDTEYYTSVLEPLFFETLNQQRPNLESKWGKIPYLNGGLFDRDYGTGIKDAAGRLTPEIVTLPNGLFDPGDTDSILGFFNSYNFTISENTSGDEDVAVDPEMLGKVFENMLAAEERGQSGTFYTPRGIVQFMCSEVLSRYLADETEMSLEVLQKLIEYDPDLADSEFNQLMSPQQARELKKAIASLKVLDPAVGSGAFPLGMMQVILNVRQAIARREGMKVSRGSLTISQWKRDIIANNLYGVDIKPEAIEIAKLRMWLSLVVDIPNIEDVEPLPNLDYKLMCGDSLISTIHGEQLIPDPTKTQQGMLAVTPIQIAIAPLLELEKRYFDAQTKERHLLREQILAAEANVFRVAVSDRYQYWLGKQKELETKIKTMKGKISKAQEKERKEIANKLADLAKFTAEVEIGERSLNFFQYHLHFRDVFESKGGFDVVIGNPPYVFARNSQDKGFTDEDKKYFYDNYELAEYQVNLYPLFIEKGCSLLNNKGHFAYITPNNWMTINTNKKLRHFILNKSNIKVVNFLAQVFESASVDSSIIILENHTSNSTISLLEYTKERILILIKELNSKYFVNQKDYLINIES</sequence>
<dbReference type="PANTHER" id="PTHR33841:SF1">
    <property type="entry name" value="DNA METHYLTRANSFERASE A"/>
    <property type="match status" value="1"/>
</dbReference>
<dbReference type="Proteomes" id="UP000320551">
    <property type="component" value="Unassembled WGS sequence"/>
</dbReference>
<dbReference type="EMBL" id="SFBK01000238">
    <property type="protein sequence ID" value="TRU20335.1"/>
    <property type="molecule type" value="Genomic_DNA"/>
</dbReference>
<protein>
    <recommendedName>
        <fullName evidence="1">site-specific DNA-methyltransferase (adenine-specific)</fullName>
        <ecNumber evidence="1">2.1.1.72</ecNumber>
    </recommendedName>
</protein>
<dbReference type="InterPro" id="IPR050953">
    <property type="entry name" value="N4_N6_ade-DNA_methylase"/>
</dbReference>
<reference evidence="7 8" key="1">
    <citation type="submission" date="2019-01" db="EMBL/GenBank/DDBJ databases">
        <title>Coherence of Microcystis species and biogeography revealed through population genomics.</title>
        <authorList>
            <person name="Perez-Carrascal O.M."/>
            <person name="Terrat Y."/>
            <person name="Giani A."/>
            <person name="Fortin N."/>
            <person name="Tromas N."/>
            <person name="Shapiro B.J."/>
        </authorList>
    </citation>
    <scope>NUCLEOTIDE SEQUENCE [LARGE SCALE GENOMIC DNA]</scope>
    <source>
        <strain evidence="7">Ma_QC_B_20070730_S2</strain>
    </source>
</reference>
<evidence type="ECO:0000256" key="2">
    <source>
        <dbReference type="ARBA" id="ARBA00022603"/>
    </source>
</evidence>
<keyword evidence="3" id="KW-0808">Transferase</keyword>
<keyword evidence="7" id="KW-0378">Hydrolase</keyword>
<accession>A0A552DDN1</accession>
<evidence type="ECO:0000313" key="7">
    <source>
        <dbReference type="EMBL" id="TRU20335.1"/>
    </source>
</evidence>
<evidence type="ECO:0000256" key="1">
    <source>
        <dbReference type="ARBA" id="ARBA00011900"/>
    </source>
</evidence>
<keyword evidence="7" id="KW-0540">Nuclease</keyword>
<organism evidence="7 8">
    <name type="scientific">Microcystis aeruginosa Ma_QC_B_20070730_S2</name>
    <dbReference type="NCBI Taxonomy" id="2486256"/>
    <lineage>
        <taxon>Bacteria</taxon>
        <taxon>Bacillati</taxon>
        <taxon>Cyanobacteriota</taxon>
        <taxon>Cyanophyceae</taxon>
        <taxon>Oscillatoriophycideae</taxon>
        <taxon>Chroococcales</taxon>
        <taxon>Microcystaceae</taxon>
        <taxon>Microcystis</taxon>
    </lineage>
</organism>